<accession>A0AAN4VZ22</accession>
<reference evidence="2 3" key="1">
    <citation type="submission" date="2021-12" db="EMBL/GenBank/DDBJ databases">
        <title>Genome sequencing of bacteria with rrn-lacking chromosome and rrn-plasmid.</title>
        <authorList>
            <person name="Anda M."/>
            <person name="Iwasaki W."/>
        </authorList>
    </citation>
    <scope>NUCLEOTIDE SEQUENCE [LARGE SCALE GENOMIC DNA]</scope>
    <source>
        <strain evidence="2 3">NBRC 15940</strain>
    </source>
</reference>
<keyword evidence="1" id="KW-0472">Membrane</keyword>
<evidence type="ECO:0000313" key="2">
    <source>
        <dbReference type="EMBL" id="GJM61440.1"/>
    </source>
</evidence>
<evidence type="ECO:0000256" key="1">
    <source>
        <dbReference type="SAM" id="Phobius"/>
    </source>
</evidence>
<name>A0AAN4VZ22_9BACT</name>
<dbReference type="AlphaFoldDB" id="A0AAN4VZ22"/>
<gene>
    <name evidence="2" type="ORF">PEDI_19920</name>
</gene>
<keyword evidence="3" id="KW-1185">Reference proteome</keyword>
<evidence type="ECO:0000313" key="3">
    <source>
        <dbReference type="Proteomes" id="UP001310022"/>
    </source>
</evidence>
<dbReference type="Proteomes" id="UP001310022">
    <property type="component" value="Unassembled WGS sequence"/>
</dbReference>
<keyword evidence="1" id="KW-1133">Transmembrane helix</keyword>
<dbReference type="EMBL" id="BQKE01000001">
    <property type="protein sequence ID" value="GJM61440.1"/>
    <property type="molecule type" value="Genomic_DNA"/>
</dbReference>
<sequence length="44" mass="5177">MDFWDKAGEEKPPIAGTWTNLYLWTIGIFCFYVIIFTILTQVFS</sequence>
<comment type="caution">
    <text evidence="2">The sequence shown here is derived from an EMBL/GenBank/DDBJ whole genome shotgun (WGS) entry which is preliminary data.</text>
</comment>
<protein>
    <submittedName>
        <fullName evidence="2">Uncharacterized protein</fullName>
    </submittedName>
</protein>
<organism evidence="2 3">
    <name type="scientific">Persicobacter diffluens</name>
    <dbReference type="NCBI Taxonomy" id="981"/>
    <lineage>
        <taxon>Bacteria</taxon>
        <taxon>Pseudomonadati</taxon>
        <taxon>Bacteroidota</taxon>
        <taxon>Cytophagia</taxon>
        <taxon>Cytophagales</taxon>
        <taxon>Persicobacteraceae</taxon>
        <taxon>Persicobacter</taxon>
    </lineage>
</organism>
<keyword evidence="1" id="KW-0812">Transmembrane</keyword>
<feature type="transmembrane region" description="Helical" evidence="1">
    <location>
        <begin position="21"/>
        <end position="43"/>
    </location>
</feature>
<proteinExistence type="predicted"/>